<evidence type="ECO:0000313" key="9">
    <source>
        <dbReference type="EMBL" id="SDE69639.1"/>
    </source>
</evidence>
<dbReference type="GO" id="GO:0004519">
    <property type="term" value="F:endonuclease activity"/>
    <property type="evidence" value="ECO:0007669"/>
    <property type="project" value="UniProtKB-KW"/>
</dbReference>
<keyword evidence="3" id="KW-0540">Nuclease</keyword>
<dbReference type="SUPFAM" id="SSF54786">
    <property type="entry name" value="YcfA/nrd intein domain"/>
    <property type="match status" value="1"/>
</dbReference>
<evidence type="ECO:0000256" key="5">
    <source>
        <dbReference type="ARBA" id="ARBA00022801"/>
    </source>
</evidence>
<evidence type="ECO:0000256" key="2">
    <source>
        <dbReference type="ARBA" id="ARBA00022649"/>
    </source>
</evidence>
<evidence type="ECO:0000256" key="8">
    <source>
        <dbReference type="SAM" id="MobiDB-lite"/>
    </source>
</evidence>
<keyword evidence="6" id="KW-0694">RNA-binding</keyword>
<proteinExistence type="inferred from homology"/>
<dbReference type="RefSeq" id="WP_092737668.1">
    <property type="nucleotide sequence ID" value="NZ_FNAS01000018.1"/>
</dbReference>
<dbReference type="GO" id="GO:0003729">
    <property type="term" value="F:mRNA binding"/>
    <property type="evidence" value="ECO:0007669"/>
    <property type="project" value="InterPro"/>
</dbReference>
<sequence length="59" mass="6793">MKYSEFFKKAKRNGWRLSRQGKGSHEIWIKDGEEVVIPNHGSKEMPSGLSKMLTKKMGL</sequence>
<dbReference type="OrthoDB" id="9798547at2"/>
<evidence type="ECO:0000313" key="10">
    <source>
        <dbReference type="Proteomes" id="UP000198517"/>
    </source>
</evidence>
<accession>A0A1G7F159</accession>
<protein>
    <submittedName>
        <fullName evidence="9">mRNA interferase HicA</fullName>
    </submittedName>
</protein>
<keyword evidence="7" id="KW-0346">Stress response</keyword>
<gene>
    <name evidence="9" type="ORF">SAMN05421544_11855</name>
</gene>
<dbReference type="Pfam" id="PF07927">
    <property type="entry name" value="HicA_toxin"/>
    <property type="match status" value="1"/>
</dbReference>
<keyword evidence="4" id="KW-0255">Endonuclease</keyword>
<feature type="region of interest" description="Disordered" evidence="8">
    <location>
        <begin position="39"/>
        <end position="59"/>
    </location>
</feature>
<name>A0A1G7F159_9FLAO</name>
<dbReference type="Proteomes" id="UP000198517">
    <property type="component" value="Unassembled WGS sequence"/>
</dbReference>
<keyword evidence="5" id="KW-0378">Hydrolase</keyword>
<dbReference type="InterPro" id="IPR038570">
    <property type="entry name" value="HicA_sf"/>
</dbReference>
<dbReference type="InterPro" id="IPR012933">
    <property type="entry name" value="HicA_mRNA_interferase"/>
</dbReference>
<organism evidence="9 10">
    <name type="scientific">Riemerella columbipharyngis</name>
    <dbReference type="NCBI Taxonomy" id="1071918"/>
    <lineage>
        <taxon>Bacteria</taxon>
        <taxon>Pseudomonadati</taxon>
        <taxon>Bacteroidota</taxon>
        <taxon>Flavobacteriia</taxon>
        <taxon>Flavobacteriales</taxon>
        <taxon>Weeksellaceae</taxon>
        <taxon>Riemerella</taxon>
    </lineage>
</organism>
<dbReference type="GO" id="GO:0016787">
    <property type="term" value="F:hydrolase activity"/>
    <property type="evidence" value="ECO:0007669"/>
    <property type="project" value="UniProtKB-KW"/>
</dbReference>
<evidence type="ECO:0000256" key="3">
    <source>
        <dbReference type="ARBA" id="ARBA00022722"/>
    </source>
</evidence>
<keyword evidence="2" id="KW-1277">Toxin-antitoxin system</keyword>
<keyword evidence="10" id="KW-1185">Reference proteome</keyword>
<comment type="similarity">
    <text evidence="1">Belongs to the HicA mRNA interferase family.</text>
</comment>
<dbReference type="AlphaFoldDB" id="A0A1G7F159"/>
<dbReference type="EMBL" id="FNAS01000018">
    <property type="protein sequence ID" value="SDE69639.1"/>
    <property type="molecule type" value="Genomic_DNA"/>
</dbReference>
<dbReference type="STRING" id="1071918.SAMN05421544_11855"/>
<reference evidence="9 10" key="1">
    <citation type="submission" date="2016-10" db="EMBL/GenBank/DDBJ databases">
        <authorList>
            <person name="de Groot N.N."/>
        </authorList>
    </citation>
    <scope>NUCLEOTIDE SEQUENCE [LARGE SCALE GENOMIC DNA]</scope>
    <source>
        <strain evidence="9 10">DSM 24015</strain>
    </source>
</reference>
<evidence type="ECO:0000256" key="6">
    <source>
        <dbReference type="ARBA" id="ARBA00022884"/>
    </source>
</evidence>
<evidence type="ECO:0000256" key="4">
    <source>
        <dbReference type="ARBA" id="ARBA00022759"/>
    </source>
</evidence>
<evidence type="ECO:0000256" key="7">
    <source>
        <dbReference type="ARBA" id="ARBA00023016"/>
    </source>
</evidence>
<dbReference type="Gene3D" id="3.30.920.30">
    <property type="entry name" value="Hypothetical protein"/>
    <property type="match status" value="1"/>
</dbReference>
<evidence type="ECO:0000256" key="1">
    <source>
        <dbReference type="ARBA" id="ARBA00006620"/>
    </source>
</evidence>